<organism evidence="2 3">
    <name type="scientific">Enterobacter kobei</name>
    <dbReference type="NCBI Taxonomy" id="208224"/>
    <lineage>
        <taxon>Bacteria</taxon>
        <taxon>Pseudomonadati</taxon>
        <taxon>Pseudomonadota</taxon>
        <taxon>Gammaproteobacteria</taxon>
        <taxon>Enterobacterales</taxon>
        <taxon>Enterobacteriaceae</taxon>
        <taxon>Enterobacter</taxon>
        <taxon>Enterobacter cloacae complex</taxon>
    </lineage>
</organism>
<evidence type="ECO:0000256" key="1">
    <source>
        <dbReference type="SAM" id="Phobius"/>
    </source>
</evidence>
<evidence type="ECO:0008006" key="4">
    <source>
        <dbReference type="Google" id="ProtNLM"/>
    </source>
</evidence>
<dbReference type="EMBL" id="JACSEP010000117">
    <property type="protein sequence ID" value="MBC6326244.1"/>
    <property type="molecule type" value="Genomic_DNA"/>
</dbReference>
<evidence type="ECO:0000313" key="3">
    <source>
        <dbReference type="Proteomes" id="UP000613022"/>
    </source>
</evidence>
<dbReference type="RefSeq" id="WP_071922275.1">
    <property type="nucleotide sequence ID" value="NZ_AP022498.1"/>
</dbReference>
<comment type="caution">
    <text evidence="2">The sequence shown here is derived from an EMBL/GenBank/DDBJ whole genome shotgun (WGS) entry which is preliminary data.</text>
</comment>
<protein>
    <recommendedName>
        <fullName evidence="4">Secreted protein</fullName>
    </recommendedName>
</protein>
<sequence length="104" mass="10319">MKALPKVVKGSVNELSGKNIVPVVAGIVAGVIAGASAPAFASNSTPVIAPTHSKVAASNSVQQPGTSVLLAKPSLEGQAFAAHYSHSSHASHSSHYSCTPGSTC</sequence>
<feature type="transmembrane region" description="Helical" evidence="1">
    <location>
        <begin position="20"/>
        <end position="41"/>
    </location>
</feature>
<keyword evidence="1" id="KW-1133">Transmembrane helix</keyword>
<keyword evidence="1" id="KW-0472">Membrane</keyword>
<keyword evidence="1" id="KW-0812">Transmembrane</keyword>
<reference evidence="2" key="1">
    <citation type="submission" date="2020-08" db="EMBL/GenBank/DDBJ databases">
        <title>Distribution of Beta-Lactamase Producing Gram-Negative Bacterial Isolates in Isabela River of Santo Domingo, Dominican Republic.</title>
        <authorList>
            <person name="Calderon V."/>
            <person name="Del Rosario C."/>
            <person name="Duarte A."/>
            <person name="Bonnelly R."/>
            <person name="Barauna R."/>
            <person name="Ramos R.T."/>
            <person name="Perdomo O.P."/>
            <person name="Rodriguez De Francisco L.E."/>
            <person name="Franco De Los Santos E.F."/>
        </authorList>
    </citation>
    <scope>NUCLEOTIDE SEQUENCE</scope>
    <source>
        <strain evidence="2">INTEC_BI4_1.1</strain>
    </source>
</reference>
<proteinExistence type="predicted"/>
<dbReference type="Proteomes" id="UP000613022">
    <property type="component" value="Unassembled WGS sequence"/>
</dbReference>
<dbReference type="AlphaFoldDB" id="A0AAW3XQA7"/>
<gene>
    <name evidence="2" type="ORF">H9R40_24230</name>
</gene>
<name>A0AAW3XQA7_9ENTR</name>
<accession>A0AAW3XQA7</accession>
<evidence type="ECO:0000313" key="2">
    <source>
        <dbReference type="EMBL" id="MBC6326244.1"/>
    </source>
</evidence>